<dbReference type="AlphaFoldDB" id="A0A2I0HTP2"/>
<comment type="caution">
    <text evidence="2">The sequence shown here is derived from an EMBL/GenBank/DDBJ whole genome shotgun (WGS) entry which is preliminary data.</text>
</comment>
<dbReference type="InterPro" id="IPR044730">
    <property type="entry name" value="RNase_H-like_dom_plant"/>
</dbReference>
<proteinExistence type="predicted"/>
<dbReference type="Proteomes" id="UP000233551">
    <property type="component" value="Unassembled WGS sequence"/>
</dbReference>
<dbReference type="InterPro" id="IPR053151">
    <property type="entry name" value="RNase_H-like"/>
</dbReference>
<reference evidence="2 3" key="1">
    <citation type="submission" date="2017-11" db="EMBL/GenBank/DDBJ databases">
        <title>De-novo sequencing of pomegranate (Punica granatum L.) genome.</title>
        <authorList>
            <person name="Akparov Z."/>
            <person name="Amiraslanov A."/>
            <person name="Hajiyeva S."/>
            <person name="Abbasov M."/>
            <person name="Kaur K."/>
            <person name="Hamwieh A."/>
            <person name="Solovyev V."/>
            <person name="Salamov A."/>
            <person name="Braich B."/>
            <person name="Kosarev P."/>
            <person name="Mahmoud A."/>
            <person name="Hajiyev E."/>
            <person name="Babayeva S."/>
            <person name="Izzatullayeva V."/>
            <person name="Mammadov A."/>
            <person name="Mammadov A."/>
            <person name="Sharifova S."/>
            <person name="Ojaghi J."/>
            <person name="Eynullazada K."/>
            <person name="Bayramov B."/>
            <person name="Abdulazimova A."/>
            <person name="Shahmuradov I."/>
        </authorList>
    </citation>
    <scope>NUCLEOTIDE SEQUENCE [LARGE SCALE GENOMIC DNA]</scope>
    <source>
        <strain evidence="3">cv. AG2017</strain>
        <tissue evidence="2">Leaf</tissue>
    </source>
</reference>
<dbReference type="GO" id="GO:0003676">
    <property type="term" value="F:nucleic acid binding"/>
    <property type="evidence" value="ECO:0007669"/>
    <property type="project" value="InterPro"/>
</dbReference>
<evidence type="ECO:0000313" key="3">
    <source>
        <dbReference type="Proteomes" id="UP000233551"/>
    </source>
</evidence>
<sequence length="194" mass="21370">MANFLRMSRGREEASVGQVCGHYVAQDPRLYYMLFGTVASWLLRGNNWSRAICNRSSFPIAKINGKRETFLCAGIIFKAASGFASTNLPHPPTVLRELKNIGWRKPFHEWSKLNTDGAAKGNPGKAGTGGLIRDEFGRWVGGYAHNIGITMSMVAELWAVKTGLELAWDFLNQEVNTRGGLGGRLSSRALIVIK</sequence>
<dbReference type="CDD" id="cd06222">
    <property type="entry name" value="RNase_H_like"/>
    <property type="match status" value="1"/>
</dbReference>
<keyword evidence="3" id="KW-1185">Reference proteome</keyword>
<dbReference type="InterPro" id="IPR012337">
    <property type="entry name" value="RNaseH-like_sf"/>
</dbReference>
<dbReference type="PROSITE" id="PS50879">
    <property type="entry name" value="RNASE_H_1"/>
    <property type="match status" value="1"/>
</dbReference>
<dbReference type="EMBL" id="PGOL01005466">
    <property type="protein sequence ID" value="PKI35082.1"/>
    <property type="molecule type" value="Genomic_DNA"/>
</dbReference>
<dbReference type="Gene3D" id="3.30.420.10">
    <property type="entry name" value="Ribonuclease H-like superfamily/Ribonuclease H"/>
    <property type="match status" value="1"/>
</dbReference>
<dbReference type="InterPro" id="IPR036397">
    <property type="entry name" value="RNaseH_sf"/>
</dbReference>
<dbReference type="SUPFAM" id="SSF53098">
    <property type="entry name" value="Ribonuclease H-like"/>
    <property type="match status" value="1"/>
</dbReference>
<dbReference type="Pfam" id="PF13456">
    <property type="entry name" value="RVT_3"/>
    <property type="match status" value="1"/>
</dbReference>
<gene>
    <name evidence="2" type="ORF">CRG98_044522</name>
</gene>
<evidence type="ECO:0000259" key="1">
    <source>
        <dbReference type="PROSITE" id="PS50879"/>
    </source>
</evidence>
<feature type="domain" description="RNase H type-1" evidence="1">
    <location>
        <begin position="107"/>
        <end position="194"/>
    </location>
</feature>
<dbReference type="PANTHER" id="PTHR47723:SF19">
    <property type="entry name" value="POLYNUCLEOTIDYL TRANSFERASE, RIBONUCLEASE H-LIKE SUPERFAMILY PROTEIN"/>
    <property type="match status" value="1"/>
</dbReference>
<dbReference type="PANTHER" id="PTHR47723">
    <property type="entry name" value="OS05G0353850 PROTEIN"/>
    <property type="match status" value="1"/>
</dbReference>
<accession>A0A2I0HTP2</accession>
<dbReference type="InterPro" id="IPR002156">
    <property type="entry name" value="RNaseH_domain"/>
</dbReference>
<name>A0A2I0HTP2_PUNGR</name>
<evidence type="ECO:0000313" key="2">
    <source>
        <dbReference type="EMBL" id="PKI35082.1"/>
    </source>
</evidence>
<organism evidence="2 3">
    <name type="scientific">Punica granatum</name>
    <name type="common">Pomegranate</name>
    <dbReference type="NCBI Taxonomy" id="22663"/>
    <lineage>
        <taxon>Eukaryota</taxon>
        <taxon>Viridiplantae</taxon>
        <taxon>Streptophyta</taxon>
        <taxon>Embryophyta</taxon>
        <taxon>Tracheophyta</taxon>
        <taxon>Spermatophyta</taxon>
        <taxon>Magnoliopsida</taxon>
        <taxon>eudicotyledons</taxon>
        <taxon>Gunneridae</taxon>
        <taxon>Pentapetalae</taxon>
        <taxon>rosids</taxon>
        <taxon>malvids</taxon>
        <taxon>Myrtales</taxon>
        <taxon>Lythraceae</taxon>
        <taxon>Punica</taxon>
    </lineage>
</organism>
<protein>
    <recommendedName>
        <fullName evidence="1">RNase H type-1 domain-containing protein</fullName>
    </recommendedName>
</protein>
<dbReference type="GO" id="GO:0004523">
    <property type="term" value="F:RNA-DNA hybrid ribonuclease activity"/>
    <property type="evidence" value="ECO:0007669"/>
    <property type="project" value="InterPro"/>
</dbReference>